<organism evidence="2 3">
    <name type="scientific">Trifolium pratense</name>
    <name type="common">Red clover</name>
    <dbReference type="NCBI Taxonomy" id="57577"/>
    <lineage>
        <taxon>Eukaryota</taxon>
        <taxon>Viridiplantae</taxon>
        <taxon>Streptophyta</taxon>
        <taxon>Embryophyta</taxon>
        <taxon>Tracheophyta</taxon>
        <taxon>Spermatophyta</taxon>
        <taxon>Magnoliopsida</taxon>
        <taxon>eudicotyledons</taxon>
        <taxon>Gunneridae</taxon>
        <taxon>Pentapetalae</taxon>
        <taxon>rosids</taxon>
        <taxon>fabids</taxon>
        <taxon>Fabales</taxon>
        <taxon>Fabaceae</taxon>
        <taxon>Papilionoideae</taxon>
        <taxon>50 kb inversion clade</taxon>
        <taxon>NPAAA clade</taxon>
        <taxon>Hologalegina</taxon>
        <taxon>IRL clade</taxon>
        <taxon>Trifolieae</taxon>
        <taxon>Trifolium</taxon>
    </lineage>
</organism>
<comment type="caution">
    <text evidence="2">The sequence shown here is derived from an EMBL/GenBank/DDBJ whole genome shotgun (WGS) entry which is preliminary data.</text>
</comment>
<reference evidence="2 3" key="1">
    <citation type="journal article" date="2014" name="Am. J. Bot.">
        <title>Genome assembly and annotation for red clover (Trifolium pratense; Fabaceae).</title>
        <authorList>
            <person name="Istvanek J."/>
            <person name="Jaros M."/>
            <person name="Krenek A."/>
            <person name="Repkova J."/>
        </authorList>
    </citation>
    <scope>NUCLEOTIDE SEQUENCE [LARGE SCALE GENOMIC DNA]</scope>
    <source>
        <strain evidence="3">cv. Tatra</strain>
        <tissue evidence="2">Young leaves</tissue>
    </source>
</reference>
<feature type="region of interest" description="Disordered" evidence="1">
    <location>
        <begin position="1"/>
        <end position="25"/>
    </location>
</feature>
<dbReference type="AlphaFoldDB" id="A0A2K3JYL6"/>
<evidence type="ECO:0000313" key="2">
    <source>
        <dbReference type="EMBL" id="PNX59137.1"/>
    </source>
</evidence>
<gene>
    <name evidence="2" type="ORF">L195_g051264</name>
</gene>
<evidence type="ECO:0000256" key="1">
    <source>
        <dbReference type="SAM" id="MobiDB-lite"/>
    </source>
</evidence>
<sequence>MRGYDITRSDMISKDDEPCHEGNGK</sequence>
<reference evidence="2 3" key="2">
    <citation type="journal article" date="2017" name="Front. Plant Sci.">
        <title>Gene Classification and Mining of Molecular Markers Useful in Red Clover (Trifolium pratense) Breeding.</title>
        <authorList>
            <person name="Istvanek J."/>
            <person name="Dluhosova J."/>
            <person name="Dluhos P."/>
            <person name="Patkova L."/>
            <person name="Nedelnik J."/>
            <person name="Repkova J."/>
        </authorList>
    </citation>
    <scope>NUCLEOTIDE SEQUENCE [LARGE SCALE GENOMIC DNA]</scope>
    <source>
        <strain evidence="3">cv. Tatra</strain>
        <tissue evidence="2">Young leaves</tissue>
    </source>
</reference>
<feature type="non-terminal residue" evidence="2">
    <location>
        <position position="25"/>
    </location>
</feature>
<accession>A0A2K3JYL6</accession>
<protein>
    <submittedName>
        <fullName evidence="2">Uncharacterized protein</fullName>
    </submittedName>
</protein>
<name>A0A2K3JYL6_TRIPR</name>
<dbReference type="EMBL" id="ASHM01080044">
    <property type="protein sequence ID" value="PNX59137.1"/>
    <property type="molecule type" value="Genomic_DNA"/>
</dbReference>
<evidence type="ECO:0000313" key="3">
    <source>
        <dbReference type="Proteomes" id="UP000236291"/>
    </source>
</evidence>
<proteinExistence type="predicted"/>
<dbReference type="Proteomes" id="UP000236291">
    <property type="component" value="Unassembled WGS sequence"/>
</dbReference>